<dbReference type="Gene3D" id="1.10.10.10">
    <property type="entry name" value="Winged helix-like DNA-binding domain superfamily/Winged helix DNA-binding domain"/>
    <property type="match status" value="1"/>
</dbReference>
<protein>
    <submittedName>
        <fullName evidence="1">Helix-turn-helix domain-containing protein</fullName>
    </submittedName>
</protein>
<dbReference type="SUPFAM" id="SSF46785">
    <property type="entry name" value="Winged helix' DNA-binding domain"/>
    <property type="match status" value="1"/>
</dbReference>
<proteinExistence type="predicted"/>
<reference evidence="2" key="1">
    <citation type="submission" date="2016-10" db="EMBL/GenBank/DDBJ databases">
        <authorList>
            <person name="Varghese N."/>
            <person name="Submissions S."/>
        </authorList>
    </citation>
    <scope>NUCLEOTIDE SEQUENCE [LARGE SCALE GENOMIC DNA]</scope>
    <source>
        <strain evidence="2">CGMCC 4.3568</strain>
    </source>
</reference>
<organism evidence="1 2">
    <name type="scientific">Amycolatopsis marina</name>
    <dbReference type="NCBI Taxonomy" id="490629"/>
    <lineage>
        <taxon>Bacteria</taxon>
        <taxon>Bacillati</taxon>
        <taxon>Actinomycetota</taxon>
        <taxon>Actinomycetes</taxon>
        <taxon>Pseudonocardiales</taxon>
        <taxon>Pseudonocardiaceae</taxon>
        <taxon>Amycolatopsis</taxon>
    </lineage>
</organism>
<name>A0A1I0Y1E8_9PSEU</name>
<evidence type="ECO:0000313" key="1">
    <source>
        <dbReference type="EMBL" id="SFB07179.1"/>
    </source>
</evidence>
<keyword evidence="2" id="KW-1185">Reference proteome</keyword>
<sequence>MRQALSPLRRQLLARLRTPASASELAAELEMPRQRLGYHLRQLEEAGLIELVEERRRRGFVERVLRSTADAFVVDPGVLGRHESRHAADIHAAEHLLDAATRTVRDVARMQAGAERQGKRLLTFTVETEVRFGAPGDVHRFTEALAGAIADVVADFDTPSGRPYRLIGAGHPAPKAE</sequence>
<gene>
    <name evidence="1" type="ORF">SAMN05216266_104176</name>
</gene>
<dbReference type="AlphaFoldDB" id="A0A1I0Y1E8"/>
<dbReference type="STRING" id="490629.SAMN05216266_104176"/>
<dbReference type="CDD" id="cd00090">
    <property type="entry name" value="HTH_ARSR"/>
    <property type="match status" value="1"/>
</dbReference>
<dbReference type="EMBL" id="FOKG01000004">
    <property type="protein sequence ID" value="SFB07179.1"/>
    <property type="molecule type" value="Genomic_DNA"/>
</dbReference>
<dbReference type="InterPro" id="IPR011991">
    <property type="entry name" value="ArsR-like_HTH"/>
</dbReference>
<dbReference type="InterPro" id="IPR036390">
    <property type="entry name" value="WH_DNA-bd_sf"/>
</dbReference>
<accession>A0A1I0Y1E8</accession>
<dbReference type="Pfam" id="PF12840">
    <property type="entry name" value="HTH_20"/>
    <property type="match status" value="1"/>
</dbReference>
<evidence type="ECO:0000313" key="2">
    <source>
        <dbReference type="Proteomes" id="UP000243799"/>
    </source>
</evidence>
<dbReference type="InterPro" id="IPR036388">
    <property type="entry name" value="WH-like_DNA-bd_sf"/>
</dbReference>
<dbReference type="Proteomes" id="UP000243799">
    <property type="component" value="Unassembled WGS sequence"/>
</dbReference>